<evidence type="ECO:0000313" key="10">
    <source>
        <dbReference type="EMBL" id="RZO26768.1"/>
    </source>
</evidence>
<dbReference type="GO" id="GO:0008658">
    <property type="term" value="F:penicillin binding"/>
    <property type="evidence" value="ECO:0007669"/>
    <property type="project" value="InterPro"/>
</dbReference>
<keyword evidence="5" id="KW-0573">Peptidoglycan synthesis</keyword>
<evidence type="ECO:0000256" key="4">
    <source>
        <dbReference type="ARBA" id="ARBA00022960"/>
    </source>
</evidence>
<dbReference type="SUPFAM" id="SSF56601">
    <property type="entry name" value="beta-lactamase/transpeptidase-like"/>
    <property type="match status" value="1"/>
</dbReference>
<accession>A0A520MZW1</accession>
<evidence type="ECO:0000313" key="11">
    <source>
        <dbReference type="Proteomes" id="UP000318710"/>
    </source>
</evidence>
<dbReference type="PANTHER" id="PTHR32282:SF27">
    <property type="entry name" value="PENICILLIN-BINDING PROTEIN 1A"/>
    <property type="match status" value="1"/>
</dbReference>
<dbReference type="GO" id="GO:0071555">
    <property type="term" value="P:cell wall organization"/>
    <property type="evidence" value="ECO:0007669"/>
    <property type="project" value="UniProtKB-KW"/>
</dbReference>
<keyword evidence="1" id="KW-0328">Glycosyltransferase</keyword>
<evidence type="ECO:0000256" key="7">
    <source>
        <dbReference type="ARBA" id="ARBA00023136"/>
    </source>
</evidence>
<dbReference type="AlphaFoldDB" id="A0A520MZW1"/>
<dbReference type="InterPro" id="IPR050396">
    <property type="entry name" value="Glycosyltr_51/Transpeptidase"/>
</dbReference>
<evidence type="ECO:0000256" key="1">
    <source>
        <dbReference type="ARBA" id="ARBA00022676"/>
    </source>
</evidence>
<evidence type="ECO:0000256" key="6">
    <source>
        <dbReference type="ARBA" id="ARBA00022989"/>
    </source>
</evidence>
<dbReference type="Proteomes" id="UP000318710">
    <property type="component" value="Unassembled WGS sequence"/>
</dbReference>
<keyword evidence="8" id="KW-0961">Cell wall biogenesis/degradation</keyword>
<evidence type="ECO:0000259" key="9">
    <source>
        <dbReference type="Pfam" id="PF00905"/>
    </source>
</evidence>
<keyword evidence="4" id="KW-0133">Cell shape</keyword>
<dbReference type="GO" id="GO:0008360">
    <property type="term" value="P:regulation of cell shape"/>
    <property type="evidence" value="ECO:0007669"/>
    <property type="project" value="UniProtKB-KW"/>
</dbReference>
<evidence type="ECO:0000256" key="5">
    <source>
        <dbReference type="ARBA" id="ARBA00022984"/>
    </source>
</evidence>
<evidence type="ECO:0000256" key="8">
    <source>
        <dbReference type="ARBA" id="ARBA00023316"/>
    </source>
</evidence>
<dbReference type="GO" id="GO:0030288">
    <property type="term" value="C:outer membrane-bounded periplasmic space"/>
    <property type="evidence" value="ECO:0007669"/>
    <property type="project" value="TreeGrafter"/>
</dbReference>
<dbReference type="GO" id="GO:0009252">
    <property type="term" value="P:peptidoglycan biosynthetic process"/>
    <property type="evidence" value="ECO:0007669"/>
    <property type="project" value="UniProtKB-KW"/>
</dbReference>
<evidence type="ECO:0000256" key="2">
    <source>
        <dbReference type="ARBA" id="ARBA00022679"/>
    </source>
</evidence>
<dbReference type="PANTHER" id="PTHR32282">
    <property type="entry name" value="BINDING PROTEIN TRANSPEPTIDASE, PUTATIVE-RELATED"/>
    <property type="match status" value="1"/>
</dbReference>
<dbReference type="InterPro" id="IPR001460">
    <property type="entry name" value="PCN-bd_Tpept"/>
</dbReference>
<dbReference type="GO" id="GO:0008955">
    <property type="term" value="F:peptidoglycan glycosyltransferase activity"/>
    <property type="evidence" value="ECO:0007669"/>
    <property type="project" value="TreeGrafter"/>
</dbReference>
<feature type="domain" description="Penicillin-binding protein transpeptidase" evidence="9">
    <location>
        <begin position="37"/>
        <end position="306"/>
    </location>
</feature>
<keyword evidence="3" id="KW-0812">Transmembrane</keyword>
<sequence>SSFNQILSFGDFIYLKANDDSYIFDQIPNIESSLISINPNSGEVIAYVGGKNFNESNFDRVRLSFPQSGSSFKPFIYSSSLASGYNLSTLINDAPIVFEDENLESEWRPQNYTGEFYGPISIRDALVKSVNIVSIKLLRELGIENSHTYLNNFGFTKSRLPNDLSLALGSGNFSAAEMVRAYSVIANDGFIPDIHFIDSIKDRDGKIIFSHNQYKNQFNNQDISAFPWLDTIEMNAKKPYYIMKPLNKDKRVIDERVSFLMADTLKSFMKNGVAGRKSEFLGRDDIGGKTGTTNDSVSTWFSGFHKDLVTTVWVGTDDFTSLGEDEYGSTIALPIWINYMDFKLKSLEISNEEIPENISFVRVNKNTGEIDKESLENTYFELFLDENIN</sequence>
<gene>
    <name evidence="10" type="ORF">EVA93_03625</name>
</gene>
<keyword evidence="2" id="KW-0808">Transferase</keyword>
<reference evidence="10 11" key="1">
    <citation type="submission" date="2019-02" db="EMBL/GenBank/DDBJ databases">
        <title>Prokaryotic population dynamics and viral predation in marine succession experiment using metagenomics: the confinement effect.</title>
        <authorList>
            <person name="Haro-Moreno J.M."/>
            <person name="Rodriguez-Valera F."/>
            <person name="Lopez-Perez M."/>
        </authorList>
    </citation>
    <scope>NUCLEOTIDE SEQUENCE [LARGE SCALE GENOMIC DNA]</scope>
    <source>
        <strain evidence="10">MED-G160</strain>
    </source>
</reference>
<keyword evidence="6" id="KW-1133">Transmembrane helix</keyword>
<evidence type="ECO:0000256" key="3">
    <source>
        <dbReference type="ARBA" id="ARBA00022692"/>
    </source>
</evidence>
<dbReference type="EMBL" id="SHBF01000021">
    <property type="protein sequence ID" value="RZO26768.1"/>
    <property type="molecule type" value="Genomic_DNA"/>
</dbReference>
<feature type="non-terminal residue" evidence="10">
    <location>
        <position position="1"/>
    </location>
</feature>
<organism evidence="10 11">
    <name type="scientific">SAR86 cluster bacterium</name>
    <dbReference type="NCBI Taxonomy" id="2030880"/>
    <lineage>
        <taxon>Bacteria</taxon>
        <taxon>Pseudomonadati</taxon>
        <taxon>Pseudomonadota</taxon>
        <taxon>Gammaproteobacteria</taxon>
        <taxon>SAR86 cluster</taxon>
    </lineage>
</organism>
<dbReference type="InterPro" id="IPR012338">
    <property type="entry name" value="Beta-lactam/transpept-like"/>
</dbReference>
<keyword evidence="7" id="KW-0472">Membrane</keyword>
<dbReference type="Gene3D" id="3.40.710.10">
    <property type="entry name" value="DD-peptidase/beta-lactamase superfamily"/>
    <property type="match status" value="1"/>
</dbReference>
<name>A0A520MZW1_9GAMM</name>
<dbReference type="Pfam" id="PF00905">
    <property type="entry name" value="Transpeptidase"/>
    <property type="match status" value="1"/>
</dbReference>
<comment type="caution">
    <text evidence="10">The sequence shown here is derived from an EMBL/GenBank/DDBJ whole genome shotgun (WGS) entry which is preliminary data.</text>
</comment>
<proteinExistence type="predicted"/>
<protein>
    <submittedName>
        <fullName evidence="10">Transglycosylase</fullName>
    </submittedName>
</protein>